<comment type="caution">
    <text evidence="1">The sequence shown here is derived from an EMBL/GenBank/DDBJ whole genome shotgun (WGS) entry which is preliminary data.</text>
</comment>
<evidence type="ECO:0000313" key="1">
    <source>
        <dbReference type="EMBL" id="RCI15862.1"/>
    </source>
</evidence>
<protein>
    <submittedName>
        <fullName evidence="1">Uncharacterized protein</fullName>
    </submittedName>
</protein>
<dbReference type="AlphaFoldDB" id="A0A367LNP4"/>
<proteinExistence type="predicted"/>
<organism evidence="1 2">
    <name type="scientific">Ophiocordyceps polyrhachis-furcata BCC 54312</name>
    <dbReference type="NCBI Taxonomy" id="1330021"/>
    <lineage>
        <taxon>Eukaryota</taxon>
        <taxon>Fungi</taxon>
        <taxon>Dikarya</taxon>
        <taxon>Ascomycota</taxon>
        <taxon>Pezizomycotina</taxon>
        <taxon>Sordariomycetes</taxon>
        <taxon>Hypocreomycetidae</taxon>
        <taxon>Hypocreales</taxon>
        <taxon>Ophiocordycipitaceae</taxon>
        <taxon>Ophiocordyceps</taxon>
    </lineage>
</organism>
<feature type="non-terminal residue" evidence="1">
    <location>
        <position position="1"/>
    </location>
</feature>
<keyword evidence="2" id="KW-1185">Reference proteome</keyword>
<dbReference type="Proteomes" id="UP000253664">
    <property type="component" value="Unassembled WGS sequence"/>
</dbReference>
<sequence>LYAPSTQISVILNYSELANPSLSIYALILFLTNPASSIATPRLSLGDLLRPAYNGFRLYRLSYPQPSHNDLS</sequence>
<accession>A0A367LNP4</accession>
<reference evidence="1 2" key="1">
    <citation type="journal article" date="2015" name="BMC Genomics">
        <title>Insights from the genome of Ophiocordyceps polyrhachis-furcata to pathogenicity and host specificity in insect fungi.</title>
        <authorList>
            <person name="Wichadakul D."/>
            <person name="Kobmoo N."/>
            <person name="Ingsriswang S."/>
            <person name="Tangphatsornruang S."/>
            <person name="Chantasingh D."/>
            <person name="Luangsa-ard J.J."/>
            <person name="Eurwilaichitr L."/>
        </authorList>
    </citation>
    <scope>NUCLEOTIDE SEQUENCE [LARGE SCALE GENOMIC DNA]</scope>
    <source>
        <strain evidence="1 2">BCC 54312</strain>
    </source>
</reference>
<dbReference type="EMBL" id="LKCN02000001">
    <property type="protein sequence ID" value="RCI15862.1"/>
    <property type="molecule type" value="Genomic_DNA"/>
</dbReference>
<evidence type="ECO:0000313" key="2">
    <source>
        <dbReference type="Proteomes" id="UP000253664"/>
    </source>
</evidence>
<name>A0A367LNP4_9HYPO</name>
<gene>
    <name evidence="1" type="ORF">L249_2014</name>
</gene>